<keyword evidence="3" id="KW-1185">Reference proteome</keyword>
<dbReference type="SUPFAM" id="SSF53335">
    <property type="entry name" value="S-adenosyl-L-methionine-dependent methyltransferases"/>
    <property type="match status" value="1"/>
</dbReference>
<dbReference type="AlphaFoldDB" id="A0A432Z9A9"/>
<dbReference type="InterPro" id="IPR013216">
    <property type="entry name" value="Methyltransf_11"/>
</dbReference>
<evidence type="ECO:0000259" key="1">
    <source>
        <dbReference type="Pfam" id="PF08241"/>
    </source>
</evidence>
<evidence type="ECO:0000313" key="2">
    <source>
        <dbReference type="EMBL" id="RUO74460.1"/>
    </source>
</evidence>
<proteinExistence type="predicted"/>
<name>A0A432Z9A9_9GAMM</name>
<dbReference type="GO" id="GO:0008757">
    <property type="term" value="F:S-adenosylmethionine-dependent methyltransferase activity"/>
    <property type="evidence" value="ECO:0007669"/>
    <property type="project" value="InterPro"/>
</dbReference>
<dbReference type="InterPro" id="IPR029063">
    <property type="entry name" value="SAM-dependent_MTases_sf"/>
</dbReference>
<reference evidence="3" key="1">
    <citation type="journal article" date="2018" name="Front. Microbiol.">
        <title>Genome-Based Analysis Reveals the Taxonomy and Diversity of the Family Idiomarinaceae.</title>
        <authorList>
            <person name="Liu Y."/>
            <person name="Lai Q."/>
            <person name="Shao Z."/>
        </authorList>
    </citation>
    <scope>NUCLEOTIDE SEQUENCE [LARGE SCALE GENOMIC DNA]</scope>
    <source>
        <strain evidence="3">c121</strain>
    </source>
</reference>
<dbReference type="Proteomes" id="UP000287022">
    <property type="component" value="Unassembled WGS sequence"/>
</dbReference>
<evidence type="ECO:0000313" key="3">
    <source>
        <dbReference type="Proteomes" id="UP000287022"/>
    </source>
</evidence>
<sequence length="245" mass="27434">MAKSYQEHFNQRGTAYEQAMRSYPNARAEEFQQVITAAQLNSGMTVADVPAGGGYLRRYLPNDCQWLGHEPCASFTHHHTNEASTQPLLPLPWATAHIDAAISLAGVHHLDDKLPLFHELFRVLKPGARLVLSDVEEHSAVARFLDDYIGAHNSTGHEGVYLNAATLTQLKSCGFHIINHQHCAFHWWFDSTNDMAHFSHKLFDLRTANLQHLEQAIHDYLGPPALTTQQVGMPWALTTITALKP</sequence>
<accession>A0A432Z9A9</accession>
<dbReference type="Pfam" id="PF08241">
    <property type="entry name" value="Methyltransf_11"/>
    <property type="match status" value="1"/>
</dbReference>
<protein>
    <submittedName>
        <fullName evidence="2">Methyltransferase domain-containing protein</fullName>
    </submittedName>
</protein>
<gene>
    <name evidence="2" type="ORF">CWI80_03725</name>
</gene>
<dbReference type="EMBL" id="PIQE01000001">
    <property type="protein sequence ID" value="RUO74460.1"/>
    <property type="molecule type" value="Genomic_DNA"/>
</dbReference>
<organism evidence="2 3">
    <name type="scientific">Pseudidiomarina sediminum</name>
    <dbReference type="NCBI Taxonomy" id="431675"/>
    <lineage>
        <taxon>Bacteria</taxon>
        <taxon>Pseudomonadati</taxon>
        <taxon>Pseudomonadota</taxon>
        <taxon>Gammaproteobacteria</taxon>
        <taxon>Alteromonadales</taxon>
        <taxon>Idiomarinaceae</taxon>
        <taxon>Pseudidiomarina</taxon>
    </lineage>
</organism>
<comment type="caution">
    <text evidence="2">The sequence shown here is derived from an EMBL/GenBank/DDBJ whole genome shotgun (WGS) entry which is preliminary data.</text>
</comment>
<dbReference type="GO" id="GO:0032259">
    <property type="term" value="P:methylation"/>
    <property type="evidence" value="ECO:0007669"/>
    <property type="project" value="UniProtKB-KW"/>
</dbReference>
<dbReference type="RefSeq" id="WP_026861691.1">
    <property type="nucleotide sequence ID" value="NZ_PIQE01000001.1"/>
</dbReference>
<keyword evidence="2" id="KW-0808">Transferase</keyword>
<dbReference type="STRING" id="1122124.GCA_000423165_00653"/>
<feature type="domain" description="Methyltransferase type 11" evidence="1">
    <location>
        <begin position="49"/>
        <end position="132"/>
    </location>
</feature>
<keyword evidence="2" id="KW-0489">Methyltransferase</keyword>
<dbReference type="Gene3D" id="3.40.50.150">
    <property type="entry name" value="Vaccinia Virus protein VP39"/>
    <property type="match status" value="1"/>
</dbReference>